<dbReference type="EMBL" id="UWJD01000001">
    <property type="protein sequence ID" value="VCT84603.1"/>
    <property type="molecule type" value="Genomic_DNA"/>
</dbReference>
<dbReference type="RefSeq" id="WP_058295179.1">
    <property type="nucleotide sequence ID" value="NZ_CAKJVD010000073.1"/>
</dbReference>
<dbReference type="SMART" id="SM00471">
    <property type="entry name" value="HDc"/>
    <property type="match status" value="1"/>
</dbReference>
<dbReference type="Proteomes" id="UP000431451">
    <property type="component" value="Unassembled WGS sequence"/>
</dbReference>
<dbReference type="AlphaFoldDB" id="A0A2A7MH27"/>
<dbReference type="EC" id="3.1.4.52" evidence="4"/>
<proteinExistence type="predicted"/>
<dbReference type="Gene3D" id="1.10.3210.10">
    <property type="entry name" value="Hypothetical protein af1432"/>
    <property type="match status" value="1"/>
</dbReference>
<reference evidence="2" key="3">
    <citation type="submission" date="2021-10" db="EMBL/GenBank/DDBJ databases">
        <authorList>
            <person name="Mesa V."/>
        </authorList>
    </citation>
    <scope>NUCLEOTIDE SEQUENCE</scope>
    <source>
        <strain evidence="2">CC3_PB</strain>
    </source>
</reference>
<dbReference type="EMBL" id="CAKJVE010000004">
    <property type="protein sequence ID" value="CAG9707672.1"/>
    <property type="molecule type" value="Genomic_DNA"/>
</dbReference>
<evidence type="ECO:0000313" key="6">
    <source>
        <dbReference type="Proteomes" id="UP000431451"/>
    </source>
</evidence>
<protein>
    <submittedName>
        <fullName evidence="4">Cyclic di-GMP phosphodiesterase response regulator RpfG</fullName>
        <ecNumber evidence="4">3.1.4.52</ecNumber>
    </submittedName>
    <submittedName>
        <fullName evidence="3">HD-GYP domain-containing protein</fullName>
    </submittedName>
</protein>
<reference evidence="3 5" key="1">
    <citation type="submission" date="2017-10" db="EMBL/GenBank/DDBJ databases">
        <title>Effective Description of Clostridium neonatale sp. nov. linked to necrotizing enterocolitis in neonates and a clarification of species assignable to the genus Clostridium (Prazmowski 1880) emend. Lawson and Rainey 2016.</title>
        <authorList>
            <person name="Bernard K."/>
            <person name="Burdz T."/>
            <person name="Wiebe D."/>
            <person name="Balcewich B."/>
            <person name="Alfa M."/>
            <person name="Bernier A.-M."/>
        </authorList>
    </citation>
    <scope>NUCLEOTIDE SEQUENCE [LARGE SCALE GENOMIC DNA]</scope>
    <source>
        <strain evidence="3 5">LCDC99A005</strain>
    </source>
</reference>
<reference evidence="4 6" key="2">
    <citation type="submission" date="2018-06" db="EMBL/GenBank/DDBJ databases">
        <authorList>
            <consortium name="IHU Genomes"/>
        </authorList>
    </citation>
    <scope>NUCLEOTIDE SEQUENCE [LARGE SCALE GENOMIC DNA]</scope>
    <source>
        <strain evidence="4 6">NEC25</strain>
    </source>
</reference>
<dbReference type="InterPro" id="IPR037522">
    <property type="entry name" value="HD_GYP_dom"/>
</dbReference>
<dbReference type="PANTHER" id="PTHR43155:SF2">
    <property type="entry name" value="CYCLIC DI-GMP PHOSPHODIESTERASE PA4108"/>
    <property type="match status" value="1"/>
</dbReference>
<keyword evidence="5" id="KW-1185">Reference proteome</keyword>
<dbReference type="EMBL" id="PDCJ01000001">
    <property type="protein sequence ID" value="PEG31015.1"/>
    <property type="molecule type" value="Genomic_DNA"/>
</dbReference>
<dbReference type="Proteomes" id="UP000220840">
    <property type="component" value="Unassembled WGS sequence"/>
</dbReference>
<dbReference type="Proteomes" id="UP000789738">
    <property type="component" value="Unassembled WGS sequence"/>
</dbReference>
<organism evidence="3 5">
    <name type="scientific">Clostridium neonatale</name>
    <dbReference type="NCBI Taxonomy" id="137838"/>
    <lineage>
        <taxon>Bacteria</taxon>
        <taxon>Bacillati</taxon>
        <taxon>Bacillota</taxon>
        <taxon>Clostridia</taxon>
        <taxon>Eubacteriales</taxon>
        <taxon>Clostridiaceae</taxon>
        <taxon>Clostridium</taxon>
    </lineage>
</organism>
<dbReference type="OrthoDB" id="9804747at2"/>
<evidence type="ECO:0000313" key="2">
    <source>
        <dbReference type="EMBL" id="CAG9707672.1"/>
    </source>
</evidence>
<gene>
    <name evidence="4" type="primary">rpfG_9</name>
    <name evidence="2" type="ORF">CNEO_43140</name>
    <name evidence="4" type="ORF">CNEONATNEC25_02203</name>
    <name evidence="3" type="ORF">CQ394_04635</name>
</gene>
<dbReference type="GO" id="GO:0071111">
    <property type="term" value="F:cyclic-guanylate-specific phosphodiesterase activity"/>
    <property type="evidence" value="ECO:0007669"/>
    <property type="project" value="UniProtKB-EC"/>
</dbReference>
<evidence type="ECO:0000313" key="4">
    <source>
        <dbReference type="EMBL" id="VCT84603.1"/>
    </source>
</evidence>
<sequence>MIYVPISNLKPGMKLSADISINGCNYSDAYLLKKKKMLTSNLIDKLKLFNIHGVYIEDGIKNKIEIKRLIDDSLKDEAVSAVKDIFTVCETQRKILDIKNIEQIENISSNLVNKITKAGNTSIGITDLQTYDNNTYYHSLSVTVLSLAIGTGLNMNKDELVELGVSALLHDIGKINIPHSIIDKPSKLTNEEYEIVKSHPEIGGKFVDSNLAITDKIYFGILAHHEKYDGTGYPKGLKGNNIPLFGRIIAVADVYDALTGNRSYRKPIKPSEAIEYVMGGCGTLFDYDIVKAFLKKISPYPVGMSVKLSNNKTAVVIKENHSNPLRPKVKIIGEKHKILDLGSNLKLSNITITDIDYDYLVNPVDK</sequence>
<feature type="domain" description="HD-GYP" evidence="1">
    <location>
        <begin position="113"/>
        <end position="309"/>
    </location>
</feature>
<evidence type="ECO:0000259" key="1">
    <source>
        <dbReference type="PROSITE" id="PS51832"/>
    </source>
</evidence>
<keyword evidence="4" id="KW-0378">Hydrolase</keyword>
<dbReference type="PANTHER" id="PTHR43155">
    <property type="entry name" value="CYCLIC DI-GMP PHOSPHODIESTERASE PA4108-RELATED"/>
    <property type="match status" value="1"/>
</dbReference>
<dbReference type="SUPFAM" id="SSF109604">
    <property type="entry name" value="HD-domain/PDEase-like"/>
    <property type="match status" value="1"/>
</dbReference>
<dbReference type="CDD" id="cd00077">
    <property type="entry name" value="HDc"/>
    <property type="match status" value="1"/>
</dbReference>
<dbReference type="GeneID" id="68877581"/>
<dbReference type="Pfam" id="PF13487">
    <property type="entry name" value="HD_5"/>
    <property type="match status" value="1"/>
</dbReference>
<dbReference type="STRING" id="137838.GCA_001458595_02393"/>
<dbReference type="PROSITE" id="PS51832">
    <property type="entry name" value="HD_GYP"/>
    <property type="match status" value="1"/>
</dbReference>
<dbReference type="InterPro" id="IPR003607">
    <property type="entry name" value="HD/PDEase_dom"/>
</dbReference>
<name>A0A2A7MH27_9CLOT</name>
<accession>A0A2A7MH27</accession>
<evidence type="ECO:0000313" key="3">
    <source>
        <dbReference type="EMBL" id="PEG31015.1"/>
    </source>
</evidence>
<evidence type="ECO:0000313" key="5">
    <source>
        <dbReference type="Proteomes" id="UP000220840"/>
    </source>
</evidence>